<name>A0A450WQP2_9GAMM</name>
<evidence type="ECO:0000313" key="1">
    <source>
        <dbReference type="EMBL" id="VFJ72884.1"/>
    </source>
</evidence>
<dbReference type="EMBL" id="CAADEZ010000675">
    <property type="protein sequence ID" value="VFJ72884.1"/>
    <property type="molecule type" value="Genomic_DNA"/>
</dbReference>
<dbReference type="EMBL" id="CAADFL010000614">
    <property type="protein sequence ID" value="VFK19363.1"/>
    <property type="molecule type" value="Genomic_DNA"/>
</dbReference>
<organism evidence="3">
    <name type="scientific">Candidatus Kentrum sp. FM</name>
    <dbReference type="NCBI Taxonomy" id="2126340"/>
    <lineage>
        <taxon>Bacteria</taxon>
        <taxon>Pseudomonadati</taxon>
        <taxon>Pseudomonadota</taxon>
        <taxon>Gammaproteobacteria</taxon>
        <taxon>Candidatus Kentrum</taxon>
    </lineage>
</organism>
<proteinExistence type="predicted"/>
<gene>
    <name evidence="1" type="ORF">BECKFM1743A_GA0114220_106751</name>
    <name evidence="3" type="ORF">BECKFM1743B_GA0114221_106145</name>
    <name evidence="2" type="ORF">BECKFM1743C_GA0114222_106831</name>
</gene>
<evidence type="ECO:0000313" key="3">
    <source>
        <dbReference type="EMBL" id="VFK19363.1"/>
    </source>
</evidence>
<reference evidence="3" key="1">
    <citation type="submission" date="2019-02" db="EMBL/GenBank/DDBJ databases">
        <authorList>
            <person name="Gruber-Vodicka R. H."/>
            <person name="Seah K. B. B."/>
        </authorList>
    </citation>
    <scope>NUCLEOTIDE SEQUENCE</scope>
    <source>
        <strain evidence="1">BECK_BZ163</strain>
        <strain evidence="3">BECK_BZ164</strain>
        <strain evidence="2">BECK_BZ165</strain>
    </source>
</reference>
<dbReference type="EMBL" id="CAADFA010000683">
    <property type="protein sequence ID" value="VFJ72911.1"/>
    <property type="molecule type" value="Genomic_DNA"/>
</dbReference>
<dbReference type="InterPro" id="IPR011990">
    <property type="entry name" value="TPR-like_helical_dom_sf"/>
</dbReference>
<dbReference type="Gene3D" id="1.25.40.10">
    <property type="entry name" value="Tetratricopeptide repeat domain"/>
    <property type="match status" value="1"/>
</dbReference>
<dbReference type="AlphaFoldDB" id="A0A450WQP2"/>
<evidence type="ECO:0000313" key="2">
    <source>
        <dbReference type="EMBL" id="VFJ72911.1"/>
    </source>
</evidence>
<sequence length="150" mass="16885">MRKDEIIAEVRRNLDALTAENPSQDGQRPGEEAGLDDTATIHWTDEDREQALDRLTRRLALQREVGDRAGMCRTLFNMGYICRTQGDTQEDALNTTVHFLVAYWIARETGETRVLRALEELAHDLEVVPEGADGLAAWEALAAEVPPPWE</sequence>
<accession>A0A450WQP2</accession>
<protein>
    <submittedName>
        <fullName evidence="3">Uncharacterized protein</fullName>
    </submittedName>
</protein>